<accession>A0A1I0HYQ6</accession>
<sequence length="249" mass="28320">MEFHILASGSKGNSTFIYDNGVGILIDCGISRKQLLFKLNSLGFKESNINYVLLTHDHYDHNKNISIFNHDICFCGKGCIKGIDTSHEIEPYKLFKLAHYEIMPLSISHDATSPLAFVIKGNEECILYMTDTGYVSQKNRKYIINLDYYIIESNHDVEMLMATNRPYFLKRRIQGDTGHLDNVYSARLMVDLIGDRTKEVVLAHLSEEANSEAKALETYKNIFNENNIIFNKIKVANQVNIVSGGKREG</sequence>
<dbReference type="InterPro" id="IPR001279">
    <property type="entry name" value="Metallo-B-lactamas"/>
</dbReference>
<dbReference type="Pfam" id="PF12706">
    <property type="entry name" value="Lactamase_B_2"/>
    <property type="match status" value="1"/>
</dbReference>
<dbReference type="AlphaFoldDB" id="A0A1I0HYQ6"/>
<evidence type="ECO:0000313" key="3">
    <source>
        <dbReference type="EMBL" id="SET88453.1"/>
    </source>
</evidence>
<feature type="domain" description="Metallo-beta-lactamase" evidence="1">
    <location>
        <begin position="24"/>
        <end position="202"/>
    </location>
</feature>
<dbReference type="GeneID" id="78289630"/>
<organism evidence="3 4">
    <name type="scientific">Thomasclavelia cocleata</name>
    <dbReference type="NCBI Taxonomy" id="69824"/>
    <lineage>
        <taxon>Bacteria</taxon>
        <taxon>Bacillati</taxon>
        <taxon>Bacillota</taxon>
        <taxon>Erysipelotrichia</taxon>
        <taxon>Erysipelotrichales</taxon>
        <taxon>Coprobacillaceae</taxon>
        <taxon>Thomasclavelia</taxon>
    </lineage>
</organism>
<keyword evidence="2" id="KW-0378">Hydrolase</keyword>
<keyword evidence="4" id="KW-1185">Reference proteome</keyword>
<dbReference type="PANTHER" id="PTHR47619">
    <property type="entry name" value="METALLO-HYDROLASE YYCJ-RELATED"/>
    <property type="match status" value="1"/>
</dbReference>
<dbReference type="Proteomes" id="UP000198558">
    <property type="component" value="Unassembled WGS sequence"/>
</dbReference>
<dbReference type="EMBL" id="BLMI01000231">
    <property type="protein sequence ID" value="GFI41813.1"/>
    <property type="molecule type" value="Genomic_DNA"/>
</dbReference>
<dbReference type="PANTHER" id="PTHR47619:SF1">
    <property type="entry name" value="EXODEOXYRIBONUCLEASE WALJ"/>
    <property type="match status" value="1"/>
</dbReference>
<evidence type="ECO:0000259" key="1">
    <source>
        <dbReference type="Pfam" id="PF12706"/>
    </source>
</evidence>
<dbReference type="Proteomes" id="UP000490821">
    <property type="component" value="Unassembled WGS sequence"/>
</dbReference>
<protein>
    <submittedName>
        <fullName evidence="3">Phosphoribosyl 1,2-cyclic phosphodiesterase</fullName>
    </submittedName>
    <submittedName>
        <fullName evidence="2">Putative metallo-hydrolase YycJ</fullName>
        <ecNumber evidence="2">3.-.-.-</ecNumber>
    </submittedName>
</protein>
<dbReference type="InterPro" id="IPR036866">
    <property type="entry name" value="RibonucZ/Hydroxyglut_hydro"/>
</dbReference>
<dbReference type="RefSeq" id="WP_092356974.1">
    <property type="nucleotide sequence ID" value="NZ_BLMI01000231.1"/>
</dbReference>
<reference evidence="3" key="1">
    <citation type="submission" date="2016-10" db="EMBL/GenBank/DDBJ databases">
        <authorList>
            <person name="de Groot N.N."/>
        </authorList>
    </citation>
    <scope>NUCLEOTIDE SEQUENCE [LARGE SCALE GENOMIC DNA]</scope>
    <source>
        <strain evidence="3">DSM 1551</strain>
    </source>
</reference>
<name>A0A1I0HYQ6_9FIRM</name>
<dbReference type="EC" id="3.-.-.-" evidence="2"/>
<gene>
    <name evidence="2" type="primary">yycJ</name>
    <name evidence="2" type="ORF">IMSAGC017_01858</name>
    <name evidence="3" type="ORF">SAMN04489758_16411</name>
</gene>
<reference evidence="2 5" key="3">
    <citation type="journal article" date="2020" name="Microbiome">
        <title>Single-cell genomics of uncultured bacteria reveals dietary fiber responders in the mouse gut microbiota.</title>
        <authorList>
            <person name="Chijiiwa R."/>
            <person name="Hosokawa M."/>
            <person name="Kogawa M."/>
            <person name="Nishikawa Y."/>
            <person name="Ide K."/>
            <person name="Sakanashi C."/>
            <person name="Takahashi K."/>
            <person name="Takeyama H."/>
        </authorList>
    </citation>
    <scope>NUCLEOTIDE SEQUENCE [LARGE SCALE GENOMIC DNA]</scope>
    <source>
        <strain evidence="2">IMSAGC_017</strain>
    </source>
</reference>
<evidence type="ECO:0000313" key="4">
    <source>
        <dbReference type="Proteomes" id="UP000198558"/>
    </source>
</evidence>
<evidence type="ECO:0000313" key="2">
    <source>
        <dbReference type="EMBL" id="GFI41813.1"/>
    </source>
</evidence>
<reference evidence="4" key="2">
    <citation type="submission" date="2016-10" db="EMBL/GenBank/DDBJ databases">
        <authorList>
            <person name="Varghese N."/>
            <person name="Submissions S."/>
        </authorList>
    </citation>
    <scope>NUCLEOTIDE SEQUENCE [LARGE SCALE GENOMIC DNA]</scope>
    <source>
        <strain evidence="4">DSM 1551</strain>
    </source>
</reference>
<dbReference type="OrthoDB" id="9781189at2"/>
<evidence type="ECO:0000313" key="5">
    <source>
        <dbReference type="Proteomes" id="UP000490821"/>
    </source>
</evidence>
<dbReference type="GO" id="GO:0016787">
    <property type="term" value="F:hydrolase activity"/>
    <property type="evidence" value="ECO:0007669"/>
    <property type="project" value="UniProtKB-KW"/>
</dbReference>
<proteinExistence type="predicted"/>
<dbReference type="EMBL" id="FOIN01000064">
    <property type="protein sequence ID" value="SET88453.1"/>
    <property type="molecule type" value="Genomic_DNA"/>
</dbReference>
<dbReference type="InterPro" id="IPR052533">
    <property type="entry name" value="WalJ/YycJ-like"/>
</dbReference>
<dbReference type="SUPFAM" id="SSF56281">
    <property type="entry name" value="Metallo-hydrolase/oxidoreductase"/>
    <property type="match status" value="1"/>
</dbReference>
<dbReference type="Gene3D" id="3.60.15.10">
    <property type="entry name" value="Ribonuclease Z/Hydroxyacylglutathione hydrolase-like"/>
    <property type="match status" value="1"/>
</dbReference>